<dbReference type="SUPFAM" id="SSF52540">
    <property type="entry name" value="P-loop containing nucleoside triphosphate hydrolases"/>
    <property type="match status" value="1"/>
</dbReference>
<feature type="domain" description="G" evidence="1">
    <location>
        <begin position="383"/>
        <end position="434"/>
    </location>
</feature>
<dbReference type="OrthoDB" id="1696305at2759"/>
<dbReference type="CDD" id="cd01855">
    <property type="entry name" value="YqeH"/>
    <property type="match status" value="1"/>
</dbReference>
<dbReference type="Pfam" id="PF01926">
    <property type="entry name" value="MMR_HSR1"/>
    <property type="match status" value="1"/>
</dbReference>
<evidence type="ECO:0000313" key="3">
    <source>
        <dbReference type="Proteomes" id="UP001154078"/>
    </source>
</evidence>
<dbReference type="PANTHER" id="PTHR46406">
    <property type="entry name" value="NITRIC OXIDE-ASSOCIATED PROTEIN 1"/>
    <property type="match status" value="1"/>
</dbReference>
<dbReference type="InterPro" id="IPR027417">
    <property type="entry name" value="P-loop_NTPase"/>
</dbReference>
<organism evidence="2 3">
    <name type="scientific">Brassicogethes aeneus</name>
    <name type="common">Rape pollen beetle</name>
    <name type="synonym">Meligethes aeneus</name>
    <dbReference type="NCBI Taxonomy" id="1431903"/>
    <lineage>
        <taxon>Eukaryota</taxon>
        <taxon>Metazoa</taxon>
        <taxon>Ecdysozoa</taxon>
        <taxon>Arthropoda</taxon>
        <taxon>Hexapoda</taxon>
        <taxon>Insecta</taxon>
        <taxon>Pterygota</taxon>
        <taxon>Neoptera</taxon>
        <taxon>Endopterygota</taxon>
        <taxon>Coleoptera</taxon>
        <taxon>Polyphaga</taxon>
        <taxon>Cucujiformia</taxon>
        <taxon>Nitidulidae</taxon>
        <taxon>Meligethinae</taxon>
        <taxon>Brassicogethes</taxon>
    </lineage>
</organism>
<dbReference type="GO" id="GO:0005525">
    <property type="term" value="F:GTP binding"/>
    <property type="evidence" value="ECO:0007669"/>
    <property type="project" value="InterPro"/>
</dbReference>
<keyword evidence="3" id="KW-1185">Reference proteome</keyword>
<name>A0A9P0B3R9_BRAAE</name>
<dbReference type="PANTHER" id="PTHR46406:SF1">
    <property type="entry name" value="NITRIC OXIDE-ASSOCIATED PROTEIN 1"/>
    <property type="match status" value="1"/>
</dbReference>
<accession>A0A9P0B3R9</accession>
<evidence type="ECO:0000259" key="1">
    <source>
        <dbReference type="Pfam" id="PF01926"/>
    </source>
</evidence>
<sequence>MYSNLLKICKTRLSYSFIKESLRKYSKVSSKELNNYNEETCNELETIIDKFGEHLQYNSVLQSLGIPYGNNKNTFCNDNIKKRKEFIKRNMQLIQPLPLSLKFINDNNNNESVKHEEPVVKKTEEQIVSFPYENTDSSNFNVNRSNQDLNKVDLTADDEIRLKHEKMKEVRNWMTAYDNYNDSNIEDMEDENWEINYGTPDPNSRVSNVPCGGCGALLHCKDTAIPGYIPSEIFKNHSMRGGANLEAIICQRCYFLKNYNMALQVKVSPDEYPKILSTLSKKKALVVLMVDLMDFPCSIWPGMADILGQNMPVVIVGNKVDLLPKDDDKFLYNIKRKLLDYCKLYGFGTANIRNVALISAKTGFGVEDLITMLQSEWKFQGDVYLVGCTNVGKSSLFNALIQSDYCKMQAIDLLQRATTSLWPGTTLNLLKFPLMRPSGYRLHLRHERLTAAKKLSIKEDIVRSTNLKEVNSGKYATLIGHIGRSYEKEAEDEAKDVFSVTANSNASGKLKMGVDESHPDYALSRWCYDTPGVIQPDQIINILTADELMLTLPKHIIRPVSFCLKPGSTLFVGGLGRVDYLEGDVSVRFTVFRSHTLPLTVCSTKIADQLYKDFLGKDVFAVPMDISNRLEKWPGLEQSHIISITGINNKMSAKDIVLSSAGWVAINIIKGVTGKFVAWTPEKRGCYVRDCLLPKAVQLRGKRKRFSPVYEKHKFI</sequence>
<dbReference type="Gene3D" id="3.40.50.300">
    <property type="entry name" value="P-loop containing nucleotide triphosphate hydrolases"/>
    <property type="match status" value="1"/>
</dbReference>
<dbReference type="InterPro" id="IPR052807">
    <property type="entry name" value="Mito_transl_resp_regulator"/>
</dbReference>
<protein>
    <recommendedName>
        <fullName evidence="1">G domain-containing protein</fullName>
    </recommendedName>
</protein>
<reference evidence="2" key="1">
    <citation type="submission" date="2021-12" db="EMBL/GenBank/DDBJ databases">
        <authorList>
            <person name="King R."/>
        </authorList>
    </citation>
    <scope>NUCLEOTIDE SEQUENCE</scope>
</reference>
<proteinExistence type="predicted"/>
<dbReference type="EMBL" id="OV121135">
    <property type="protein sequence ID" value="CAH0554831.1"/>
    <property type="molecule type" value="Genomic_DNA"/>
</dbReference>
<dbReference type="InterPro" id="IPR006073">
    <property type="entry name" value="GTP-bd"/>
</dbReference>
<dbReference type="AlphaFoldDB" id="A0A9P0B3R9"/>
<dbReference type="Proteomes" id="UP001154078">
    <property type="component" value="Chromosome 4"/>
</dbReference>
<gene>
    <name evidence="2" type="ORF">MELIAE_LOCUS6336</name>
</gene>
<evidence type="ECO:0000313" key="2">
    <source>
        <dbReference type="EMBL" id="CAH0554831.1"/>
    </source>
</evidence>